<accession>A0A454Y6M0</accession>
<dbReference type="InterPro" id="IPR001810">
    <property type="entry name" value="F-box_dom"/>
</dbReference>
<dbReference type="PROSITE" id="PS50181">
    <property type="entry name" value="FBOX"/>
    <property type="match status" value="1"/>
</dbReference>
<dbReference type="EnsemblMetazoa" id="PPA14069.1">
    <property type="protein sequence ID" value="PPA14069.1"/>
    <property type="gene ID" value="WBGene00103623"/>
</dbReference>
<organism evidence="1 2">
    <name type="scientific">Pristionchus pacificus</name>
    <name type="common">Parasitic nematode worm</name>
    <dbReference type="NCBI Taxonomy" id="54126"/>
    <lineage>
        <taxon>Eukaryota</taxon>
        <taxon>Metazoa</taxon>
        <taxon>Ecdysozoa</taxon>
        <taxon>Nematoda</taxon>
        <taxon>Chromadorea</taxon>
        <taxon>Rhabditida</taxon>
        <taxon>Rhabditina</taxon>
        <taxon>Diplogasteromorpha</taxon>
        <taxon>Diplogasteroidea</taxon>
        <taxon>Neodiplogasteridae</taxon>
        <taxon>Pristionchus</taxon>
    </lineage>
</organism>
<dbReference type="InterPro" id="IPR036047">
    <property type="entry name" value="F-box-like_dom_sf"/>
</dbReference>
<dbReference type="Proteomes" id="UP000005239">
    <property type="component" value="Unassembled WGS sequence"/>
</dbReference>
<accession>A0A8R1YA29</accession>
<dbReference type="Pfam" id="PF00646">
    <property type="entry name" value="F-box"/>
    <property type="match status" value="1"/>
</dbReference>
<name>A0A454Y6M0_PRIPA</name>
<keyword evidence="2" id="KW-1185">Reference proteome</keyword>
<dbReference type="AlphaFoldDB" id="A0A454Y6M0"/>
<sequence>MPSNKLPTELWDYIISYCDHPSECALSKVCHRLADIVNDRNELAIDKCRRKGITLPSEDIIALSFNNPGLPLDATRLTRHNPFGCPLSLRPSTVRGFEMDENDDGNLVFKTMWNEAGVMERGVLEFNLEFESSGIPRWIIDGLRPTMKVSAVLERGNGSSSGLRISASMGVWRLDGLSKDKKFMSKETILHAICTVDNECSESSFEVQIDPSSTIHGHPVVGGSDGIRIHLNTGNDVRISNVQISFQLPDKIPSQFSDWLEESRKLREHRSTTESKPCYMNNLNIGLFGL</sequence>
<evidence type="ECO:0000313" key="2">
    <source>
        <dbReference type="Proteomes" id="UP000005239"/>
    </source>
</evidence>
<dbReference type="Gene3D" id="1.20.1280.50">
    <property type="match status" value="1"/>
</dbReference>
<proteinExistence type="predicted"/>
<reference evidence="2" key="1">
    <citation type="journal article" date="2008" name="Nat. Genet.">
        <title>The Pristionchus pacificus genome provides a unique perspective on nematode lifestyle and parasitism.</title>
        <authorList>
            <person name="Dieterich C."/>
            <person name="Clifton S.W."/>
            <person name="Schuster L.N."/>
            <person name="Chinwalla A."/>
            <person name="Delehaunty K."/>
            <person name="Dinkelacker I."/>
            <person name="Fulton L."/>
            <person name="Fulton R."/>
            <person name="Godfrey J."/>
            <person name="Minx P."/>
            <person name="Mitreva M."/>
            <person name="Roeseler W."/>
            <person name="Tian H."/>
            <person name="Witte H."/>
            <person name="Yang S.P."/>
            <person name="Wilson R.K."/>
            <person name="Sommer R.J."/>
        </authorList>
    </citation>
    <scope>NUCLEOTIDE SEQUENCE [LARGE SCALE GENOMIC DNA]</scope>
    <source>
        <strain evidence="2">PS312</strain>
    </source>
</reference>
<gene>
    <name evidence="1" type="primary">WBGene00103623</name>
</gene>
<reference evidence="1" key="2">
    <citation type="submission" date="2022-06" db="UniProtKB">
        <authorList>
            <consortium name="EnsemblMetazoa"/>
        </authorList>
    </citation>
    <scope>IDENTIFICATION</scope>
    <source>
        <strain evidence="1">PS312</strain>
    </source>
</reference>
<evidence type="ECO:0000313" key="1">
    <source>
        <dbReference type="EnsemblMetazoa" id="PPA14069.1"/>
    </source>
</evidence>
<protein>
    <submittedName>
        <fullName evidence="1">F-box domain-containing protein</fullName>
    </submittedName>
</protein>
<dbReference type="SUPFAM" id="SSF81383">
    <property type="entry name" value="F-box domain"/>
    <property type="match status" value="1"/>
</dbReference>